<keyword evidence="3" id="KW-1133">Transmembrane helix</keyword>
<reference evidence="5" key="1">
    <citation type="submission" date="2016-06" db="EMBL/GenBank/DDBJ databases">
        <title>Draft Genome sequence of the fungus Inonotus baumii.</title>
        <authorList>
            <person name="Zhu H."/>
            <person name="Lin W."/>
        </authorList>
    </citation>
    <scope>NUCLEOTIDE SEQUENCE</scope>
    <source>
        <strain evidence="5">821</strain>
    </source>
</reference>
<proteinExistence type="predicted"/>
<organism evidence="5 6">
    <name type="scientific">Sanghuangporus baumii</name>
    <name type="common">Phellinus baumii</name>
    <dbReference type="NCBI Taxonomy" id="108892"/>
    <lineage>
        <taxon>Eukaryota</taxon>
        <taxon>Fungi</taxon>
        <taxon>Dikarya</taxon>
        <taxon>Basidiomycota</taxon>
        <taxon>Agaricomycotina</taxon>
        <taxon>Agaricomycetes</taxon>
        <taxon>Hymenochaetales</taxon>
        <taxon>Hymenochaetaceae</taxon>
        <taxon>Sanghuangporus</taxon>
    </lineage>
</organism>
<comment type="subcellular location">
    <subcellularLocation>
        <location evidence="1">Membrane</location>
        <topology evidence="1">Multi-pass membrane protein</topology>
    </subcellularLocation>
</comment>
<dbReference type="GO" id="GO:0005635">
    <property type="term" value="C:nuclear envelope"/>
    <property type="evidence" value="ECO:0007669"/>
    <property type="project" value="TreeGrafter"/>
</dbReference>
<dbReference type="AlphaFoldDB" id="A0A9Q5HXL2"/>
<dbReference type="SUPFAM" id="SSF161084">
    <property type="entry name" value="MAPEG domain-like"/>
    <property type="match status" value="1"/>
</dbReference>
<dbReference type="Gene3D" id="1.20.120.550">
    <property type="entry name" value="Membrane associated eicosanoid/glutathione metabolism-like domain"/>
    <property type="match status" value="1"/>
</dbReference>
<keyword evidence="4" id="KW-0472">Membrane</keyword>
<dbReference type="GO" id="GO:0004364">
    <property type="term" value="F:glutathione transferase activity"/>
    <property type="evidence" value="ECO:0007669"/>
    <property type="project" value="TreeGrafter"/>
</dbReference>
<evidence type="ECO:0000256" key="1">
    <source>
        <dbReference type="ARBA" id="ARBA00004141"/>
    </source>
</evidence>
<evidence type="ECO:0000313" key="6">
    <source>
        <dbReference type="Proteomes" id="UP000757232"/>
    </source>
</evidence>
<name>A0A9Q5HXL2_SANBA</name>
<evidence type="ECO:0000256" key="3">
    <source>
        <dbReference type="ARBA" id="ARBA00022989"/>
    </source>
</evidence>
<sequence>MPSINVPEGYAYVLAVATATAFLNTYQVTNTKRARNAAGVPYPYAYAEKAEAASNSAVQKFNCAQRAHQNTLEHAPYVLYSLLVTGLKYPYLSAALGISWVIGRVLYTRGYSTGEPEKRLQPGWHFSSVGQYGLYLTSAFTTCKFVVEGL</sequence>
<keyword evidence="2" id="KW-0812">Transmembrane</keyword>
<dbReference type="InterPro" id="IPR023352">
    <property type="entry name" value="MAPEG-like_dom_sf"/>
</dbReference>
<evidence type="ECO:0000313" key="5">
    <source>
        <dbReference type="EMBL" id="OCB87883.1"/>
    </source>
</evidence>
<dbReference type="PANTHER" id="PTHR10250:SF26">
    <property type="entry name" value="GLUTATHIONE S-TRANSFERASE 3, MITOCHONDRIAL"/>
    <property type="match status" value="1"/>
</dbReference>
<protein>
    <recommendedName>
        <fullName evidence="7">Membrane-associated proteins in eicosanoid and glutathione metabolism</fullName>
    </recommendedName>
</protein>
<dbReference type="InterPro" id="IPR050997">
    <property type="entry name" value="MAPEG"/>
</dbReference>
<dbReference type="GO" id="GO:0004602">
    <property type="term" value="F:glutathione peroxidase activity"/>
    <property type="evidence" value="ECO:0007669"/>
    <property type="project" value="TreeGrafter"/>
</dbReference>
<dbReference type="GO" id="GO:0005783">
    <property type="term" value="C:endoplasmic reticulum"/>
    <property type="evidence" value="ECO:0007669"/>
    <property type="project" value="TreeGrafter"/>
</dbReference>
<accession>A0A9Q5HXL2</accession>
<dbReference type="GO" id="GO:0016020">
    <property type="term" value="C:membrane"/>
    <property type="evidence" value="ECO:0007669"/>
    <property type="project" value="UniProtKB-SubCell"/>
</dbReference>
<evidence type="ECO:0000256" key="2">
    <source>
        <dbReference type="ARBA" id="ARBA00022692"/>
    </source>
</evidence>
<dbReference type="InterPro" id="IPR001129">
    <property type="entry name" value="Membr-assoc_MAPEG"/>
</dbReference>
<comment type="caution">
    <text evidence="5">The sequence shown here is derived from an EMBL/GenBank/DDBJ whole genome shotgun (WGS) entry which is preliminary data.</text>
</comment>
<keyword evidence="6" id="KW-1185">Reference proteome</keyword>
<dbReference type="EMBL" id="LNZH02000187">
    <property type="protein sequence ID" value="OCB87883.1"/>
    <property type="molecule type" value="Genomic_DNA"/>
</dbReference>
<evidence type="ECO:0000256" key="4">
    <source>
        <dbReference type="ARBA" id="ARBA00023136"/>
    </source>
</evidence>
<evidence type="ECO:0008006" key="7">
    <source>
        <dbReference type="Google" id="ProtNLM"/>
    </source>
</evidence>
<dbReference type="Pfam" id="PF01124">
    <property type="entry name" value="MAPEG"/>
    <property type="match status" value="1"/>
</dbReference>
<dbReference type="Proteomes" id="UP000757232">
    <property type="component" value="Unassembled WGS sequence"/>
</dbReference>
<dbReference type="OrthoDB" id="410651at2759"/>
<gene>
    <name evidence="5" type="ORF">A7U60_g5020</name>
</gene>
<dbReference type="PANTHER" id="PTHR10250">
    <property type="entry name" value="MICROSOMAL GLUTATHIONE S-TRANSFERASE"/>
    <property type="match status" value="1"/>
</dbReference>